<proteinExistence type="predicted"/>
<evidence type="ECO:0000313" key="1">
    <source>
        <dbReference type="EMBL" id="KKL80086.1"/>
    </source>
</evidence>
<dbReference type="AlphaFoldDB" id="A0A0F9FNM6"/>
<gene>
    <name evidence="1" type="ORF">LCGC14_2008290</name>
</gene>
<protein>
    <submittedName>
        <fullName evidence="1">Uncharacterized protein</fullName>
    </submittedName>
</protein>
<dbReference type="EMBL" id="LAZR01022962">
    <property type="protein sequence ID" value="KKL80086.1"/>
    <property type="molecule type" value="Genomic_DNA"/>
</dbReference>
<reference evidence="1" key="1">
    <citation type="journal article" date="2015" name="Nature">
        <title>Complex archaea that bridge the gap between prokaryotes and eukaryotes.</title>
        <authorList>
            <person name="Spang A."/>
            <person name="Saw J.H."/>
            <person name="Jorgensen S.L."/>
            <person name="Zaremba-Niedzwiedzka K."/>
            <person name="Martijn J."/>
            <person name="Lind A.E."/>
            <person name="van Eijk R."/>
            <person name="Schleper C."/>
            <person name="Guy L."/>
            <person name="Ettema T.J."/>
        </authorList>
    </citation>
    <scope>NUCLEOTIDE SEQUENCE</scope>
</reference>
<sequence>TGYKLGLYSNDTLVLTLSDSSTLATFSGAVSMGALTATTGTFSGLIKGTAGESARFANDGAFITFWNTANSVRSGYLQIQAAGVAILNVQINQGLELRTNNTNRLTIVAGGAADFQGNSVSMGAIRANSCEVNPGTVSQPAYSFTADPNTGMYRSGVDQLSLVTNSLEALRITSARKVQLNDGGIPTDVAGIVISTSPPVNEDYVDGTIWCVVD</sequence>
<organism evidence="1">
    <name type="scientific">marine sediment metagenome</name>
    <dbReference type="NCBI Taxonomy" id="412755"/>
    <lineage>
        <taxon>unclassified sequences</taxon>
        <taxon>metagenomes</taxon>
        <taxon>ecological metagenomes</taxon>
    </lineage>
</organism>
<accession>A0A0F9FNM6</accession>
<name>A0A0F9FNM6_9ZZZZ</name>
<comment type="caution">
    <text evidence="1">The sequence shown here is derived from an EMBL/GenBank/DDBJ whole genome shotgun (WGS) entry which is preliminary data.</text>
</comment>
<feature type="non-terminal residue" evidence="1">
    <location>
        <position position="1"/>
    </location>
</feature>